<gene>
    <name evidence="5" type="ORF">HMPREF9628_00478</name>
    <name evidence="4" type="ORF">HMPREF9629_00102</name>
</gene>
<comment type="caution">
    <text evidence="5">The sequence shown here is derived from an EMBL/GenBank/DDBJ whole genome shotgun (WGS) entry which is preliminary data.</text>
</comment>
<dbReference type="Gene3D" id="3.40.630.30">
    <property type="match status" value="1"/>
</dbReference>
<reference evidence="4 7" key="1">
    <citation type="submission" date="2011-08" db="EMBL/GenBank/DDBJ databases">
        <title>The Genome Sequence of Eubacteriaceae bacterium ACC19a.</title>
        <authorList>
            <consortium name="The Broad Institute Genome Sequencing Platform"/>
            <person name="Earl A."/>
            <person name="Ward D."/>
            <person name="Feldgarden M."/>
            <person name="Gevers D."/>
            <person name="Sizova M."/>
            <person name="Hazen A."/>
            <person name="Epstein S."/>
            <person name="Young S.K."/>
            <person name="Zeng Q."/>
            <person name="Gargeya S."/>
            <person name="Fitzgerald M."/>
            <person name="Haas B."/>
            <person name="Abouelleil A."/>
            <person name="Alvarado L."/>
            <person name="Arachchi H.M."/>
            <person name="Berlin A."/>
            <person name="Brown A."/>
            <person name="Chapman S.B."/>
            <person name="Chen Z."/>
            <person name="Dunbar C."/>
            <person name="Freedman E."/>
            <person name="Gearin G."/>
            <person name="Gellesch M."/>
            <person name="Goldberg J."/>
            <person name="Griggs A."/>
            <person name="Gujja S."/>
            <person name="Heiman D."/>
            <person name="Howarth C."/>
            <person name="Larson L."/>
            <person name="Lui A."/>
            <person name="MacDonald P.J.P."/>
            <person name="Montmayeur A."/>
            <person name="Murphy C."/>
            <person name="Neiman D."/>
            <person name="Pearson M."/>
            <person name="Priest M."/>
            <person name="Roberts A."/>
            <person name="Saif S."/>
            <person name="Shea T."/>
            <person name="Shenoy N."/>
            <person name="Sisk P."/>
            <person name="Stolte C."/>
            <person name="Sykes S."/>
            <person name="Wortman J."/>
            <person name="Nusbaum C."/>
            <person name="Birren B."/>
        </authorList>
    </citation>
    <scope>NUCLEOTIDE SEQUENCE [LARGE SCALE GENOMIC DNA]</scope>
    <source>
        <strain evidence="4 7">ACC19a</strain>
    </source>
</reference>
<dbReference type="Proteomes" id="UP000006437">
    <property type="component" value="Unassembled WGS sequence"/>
</dbReference>
<evidence type="ECO:0000256" key="1">
    <source>
        <dbReference type="ARBA" id="ARBA00022679"/>
    </source>
</evidence>
<dbReference type="PANTHER" id="PTHR10545:SF29">
    <property type="entry name" value="GH14572P-RELATED"/>
    <property type="match status" value="1"/>
</dbReference>
<dbReference type="GO" id="GO:0008080">
    <property type="term" value="F:N-acetyltransferase activity"/>
    <property type="evidence" value="ECO:0007669"/>
    <property type="project" value="TreeGrafter"/>
</dbReference>
<dbReference type="EMBL" id="AFZG01000041">
    <property type="protein sequence ID" value="EHL18792.1"/>
    <property type="molecule type" value="Genomic_DNA"/>
</dbReference>
<organism evidence="5 6">
    <name type="scientific">Peptoanaerobacter stomatis</name>
    <dbReference type="NCBI Taxonomy" id="796937"/>
    <lineage>
        <taxon>Bacteria</taxon>
        <taxon>Bacillati</taxon>
        <taxon>Bacillota</taxon>
        <taxon>Clostridia</taxon>
        <taxon>Peptostreptococcales</taxon>
        <taxon>Filifactoraceae</taxon>
        <taxon>Peptoanaerobacter</taxon>
    </lineage>
</organism>
<name>G9XED4_9FIRM</name>
<evidence type="ECO:0000313" key="6">
    <source>
        <dbReference type="Proteomes" id="UP000003379"/>
    </source>
</evidence>
<dbReference type="AlphaFoldDB" id="G9XED4"/>
<evidence type="ECO:0000313" key="7">
    <source>
        <dbReference type="Proteomes" id="UP000006437"/>
    </source>
</evidence>
<dbReference type="HOGENOM" id="CLU_013985_34_9_9"/>
<dbReference type="InterPro" id="IPR000182">
    <property type="entry name" value="GNAT_dom"/>
</dbReference>
<dbReference type="InterPro" id="IPR016181">
    <property type="entry name" value="Acyl_CoA_acyltransferase"/>
</dbReference>
<dbReference type="InterPro" id="IPR051016">
    <property type="entry name" value="Diverse_Substrate_AcTransf"/>
</dbReference>
<sequence>MEHIIKRYDVLDADGLSNMMREFYSTPGVLHKIDDSNIKSTIALLNQKSPFAEAFILKMDSNMVGYVLLAFTYSNEAGGSVVWIEEIYIKKEYRNRRLSNELLDYVIQEYPNTARFRIDMVKDNVESMALFSSFGFEELKYLQFIKER</sequence>
<evidence type="ECO:0000256" key="2">
    <source>
        <dbReference type="ARBA" id="ARBA00023315"/>
    </source>
</evidence>
<dbReference type="PROSITE" id="PS51186">
    <property type="entry name" value="GNAT"/>
    <property type="match status" value="1"/>
</dbReference>
<feature type="domain" description="N-acetyltransferase" evidence="3">
    <location>
        <begin position="3"/>
        <end position="148"/>
    </location>
</feature>
<protein>
    <recommendedName>
        <fullName evidence="3">N-acetyltransferase domain-containing protein</fullName>
    </recommendedName>
</protein>
<evidence type="ECO:0000259" key="3">
    <source>
        <dbReference type="PROSITE" id="PS51186"/>
    </source>
</evidence>
<evidence type="ECO:0000313" key="5">
    <source>
        <dbReference type="EMBL" id="EHL18792.1"/>
    </source>
</evidence>
<dbReference type="PANTHER" id="PTHR10545">
    <property type="entry name" value="DIAMINE N-ACETYLTRANSFERASE"/>
    <property type="match status" value="1"/>
</dbReference>
<dbReference type="STRING" id="796937.HMPREF9630_01840"/>
<keyword evidence="1" id="KW-0808">Transferase</keyword>
<reference evidence="5 6" key="2">
    <citation type="submission" date="2011-08" db="EMBL/GenBank/DDBJ databases">
        <title>The Genome Sequence of Eubacteriaceae bacterium CM5.</title>
        <authorList>
            <consortium name="The Broad Institute Genome Sequencing Platform"/>
            <person name="Earl A."/>
            <person name="Ward D."/>
            <person name="Feldgarden M."/>
            <person name="Gevers D."/>
            <person name="Sizova M."/>
            <person name="Hazen A."/>
            <person name="Epstein S."/>
            <person name="Young S.K."/>
            <person name="Zeng Q."/>
            <person name="Gargeya S."/>
            <person name="Fitzgerald M."/>
            <person name="Haas B."/>
            <person name="Abouelleil A."/>
            <person name="Alvarado L."/>
            <person name="Arachchi H.M."/>
            <person name="Berlin A."/>
            <person name="Brown A."/>
            <person name="Chapman S.B."/>
            <person name="Chen Z."/>
            <person name="Dunbar C."/>
            <person name="Freedman E."/>
            <person name="Gearin G."/>
            <person name="Gellesch M."/>
            <person name="Goldberg J."/>
            <person name="Griggs A."/>
            <person name="Gujja S."/>
            <person name="Heiman D."/>
            <person name="Howarth C."/>
            <person name="Larson L."/>
            <person name="Lui A."/>
            <person name="MacDonald P.J.P."/>
            <person name="Montmayeur A."/>
            <person name="Murphy C."/>
            <person name="Neiman D."/>
            <person name="Pearson M."/>
            <person name="Priest M."/>
            <person name="Roberts A."/>
            <person name="Saif S."/>
            <person name="Shea T."/>
            <person name="Shenoy N."/>
            <person name="Sisk P."/>
            <person name="Stolte C."/>
            <person name="Sykes S."/>
            <person name="Wortman J."/>
            <person name="Nusbaum C."/>
            <person name="Birren B."/>
        </authorList>
    </citation>
    <scope>NUCLEOTIDE SEQUENCE [LARGE SCALE GENOMIC DNA]</scope>
    <source>
        <strain evidence="5 6">CM5</strain>
    </source>
</reference>
<dbReference type="CDD" id="cd04301">
    <property type="entry name" value="NAT_SF"/>
    <property type="match status" value="1"/>
</dbReference>
<accession>G9WXL3</accession>
<dbReference type="Pfam" id="PF00583">
    <property type="entry name" value="Acetyltransf_1"/>
    <property type="match status" value="1"/>
</dbReference>
<dbReference type="SUPFAM" id="SSF55729">
    <property type="entry name" value="Acyl-CoA N-acyltransferases (Nat)"/>
    <property type="match status" value="1"/>
</dbReference>
<dbReference type="Proteomes" id="UP000003379">
    <property type="component" value="Unassembled WGS sequence"/>
</dbReference>
<keyword evidence="2" id="KW-0012">Acyltransferase</keyword>
<proteinExistence type="predicted"/>
<dbReference type="RefSeq" id="WP_009524339.1">
    <property type="nucleotide sequence ID" value="NZ_JH414546.1"/>
</dbReference>
<dbReference type="EMBL" id="AFZE01000001">
    <property type="protein sequence ID" value="EHL16860.1"/>
    <property type="molecule type" value="Genomic_DNA"/>
</dbReference>
<accession>G9XED4</accession>
<evidence type="ECO:0000313" key="4">
    <source>
        <dbReference type="EMBL" id="EHL16860.1"/>
    </source>
</evidence>